<dbReference type="InterPro" id="IPR020904">
    <property type="entry name" value="Sc_DH/Rdtase_CS"/>
</dbReference>
<dbReference type="CDD" id="cd05233">
    <property type="entry name" value="SDR_c"/>
    <property type="match status" value="1"/>
</dbReference>
<dbReference type="PROSITE" id="PS00061">
    <property type="entry name" value="ADH_SHORT"/>
    <property type="match status" value="1"/>
</dbReference>
<dbReference type="GO" id="GO:0030497">
    <property type="term" value="P:fatty acid elongation"/>
    <property type="evidence" value="ECO:0007669"/>
    <property type="project" value="TreeGrafter"/>
</dbReference>
<dbReference type="Pfam" id="PF13561">
    <property type="entry name" value="adh_short_C2"/>
    <property type="match status" value="1"/>
</dbReference>
<evidence type="ECO:0000256" key="2">
    <source>
        <dbReference type="ARBA" id="ARBA00023002"/>
    </source>
</evidence>
<dbReference type="PANTHER" id="PTHR42760">
    <property type="entry name" value="SHORT-CHAIN DEHYDROGENASES/REDUCTASES FAMILY MEMBER"/>
    <property type="match status" value="1"/>
</dbReference>
<proteinExistence type="inferred from homology"/>
<keyword evidence="2" id="KW-0560">Oxidoreductase</keyword>
<dbReference type="PANTHER" id="PTHR42760:SF40">
    <property type="entry name" value="3-OXOACYL-[ACYL-CARRIER-PROTEIN] REDUCTASE, CHLOROPLASTIC"/>
    <property type="match status" value="1"/>
</dbReference>
<dbReference type="FunFam" id="3.40.50.720:FF:000084">
    <property type="entry name" value="Short-chain dehydrogenase reductase"/>
    <property type="match status" value="1"/>
</dbReference>
<comment type="similarity">
    <text evidence="1">Belongs to the short-chain dehydrogenases/reductases (SDR) family.</text>
</comment>
<organism evidence="4 5">
    <name type="scientific">Streptomyces shenzhenensis</name>
    <dbReference type="NCBI Taxonomy" id="943815"/>
    <lineage>
        <taxon>Bacteria</taxon>
        <taxon>Bacillati</taxon>
        <taxon>Actinomycetota</taxon>
        <taxon>Actinomycetes</taxon>
        <taxon>Kitasatosporales</taxon>
        <taxon>Streptomycetaceae</taxon>
        <taxon>Streptomyces</taxon>
    </lineage>
</organism>
<evidence type="ECO:0000313" key="4">
    <source>
        <dbReference type="EMBL" id="RMB82972.1"/>
    </source>
</evidence>
<evidence type="ECO:0000256" key="1">
    <source>
        <dbReference type="ARBA" id="ARBA00006484"/>
    </source>
</evidence>
<dbReference type="PRINTS" id="PR00081">
    <property type="entry name" value="GDHRDH"/>
</dbReference>
<accession>A0A3M0I420</accession>
<dbReference type="OrthoDB" id="517007at2"/>
<dbReference type="InterPro" id="IPR057326">
    <property type="entry name" value="KR_dom"/>
</dbReference>
<evidence type="ECO:0000259" key="3">
    <source>
        <dbReference type="SMART" id="SM00822"/>
    </source>
</evidence>
<feature type="domain" description="Ketoreductase" evidence="3">
    <location>
        <begin position="6"/>
        <end position="176"/>
    </location>
</feature>
<dbReference type="InterPro" id="IPR002347">
    <property type="entry name" value="SDR_fam"/>
</dbReference>
<dbReference type="Gene3D" id="3.40.50.720">
    <property type="entry name" value="NAD(P)-binding Rossmann-like Domain"/>
    <property type="match status" value="1"/>
</dbReference>
<dbReference type="EMBL" id="PENI01000019">
    <property type="protein sequence ID" value="RMB82972.1"/>
    <property type="molecule type" value="Genomic_DNA"/>
</dbReference>
<evidence type="ECO:0000313" key="5">
    <source>
        <dbReference type="Proteomes" id="UP000270471"/>
    </source>
</evidence>
<dbReference type="GO" id="GO:0016616">
    <property type="term" value="F:oxidoreductase activity, acting on the CH-OH group of donors, NAD or NADP as acceptor"/>
    <property type="evidence" value="ECO:0007669"/>
    <property type="project" value="UniProtKB-ARBA"/>
</dbReference>
<dbReference type="InterPro" id="IPR036291">
    <property type="entry name" value="NAD(P)-bd_dom_sf"/>
</dbReference>
<comment type="caution">
    <text evidence="4">The sequence shown here is derived from an EMBL/GenBank/DDBJ whole genome shotgun (WGS) entry which is preliminary data.</text>
</comment>
<dbReference type="SMART" id="SM00822">
    <property type="entry name" value="PKS_KR"/>
    <property type="match status" value="1"/>
</dbReference>
<dbReference type="Proteomes" id="UP000270471">
    <property type="component" value="Unassembled WGS sequence"/>
</dbReference>
<name>A0A3M0I420_9ACTN</name>
<sequence>MKLRGRTAVVTGGTRGLGRDVASALAGAGATVVVAAREVPDDPGEGIVALKADVTAPDSVAALMDTVHEQYGGPHIVVANAGVSRPGPVAALSVEHWSEVVDTNLHGVFNTVRAALPYVRETQGGRVITMSSLLGSRATPGAVAYCASKAAVEAFTSVAALELAADGLTVNCVAPGYIDSGMGRALIGNEALWPKFAETLAAGRPGTGDEVAQAVLFLASPESSYVNGQILHVDGGVR</sequence>
<dbReference type="PRINTS" id="PR00080">
    <property type="entry name" value="SDRFAMILY"/>
</dbReference>
<dbReference type="RefSeq" id="WP_121892336.1">
    <property type="nucleotide sequence ID" value="NZ_PENI01000019.1"/>
</dbReference>
<gene>
    <name evidence="4" type="ORF">CTZ28_26965</name>
</gene>
<dbReference type="SUPFAM" id="SSF51735">
    <property type="entry name" value="NAD(P)-binding Rossmann-fold domains"/>
    <property type="match status" value="1"/>
</dbReference>
<protein>
    <submittedName>
        <fullName evidence="4">3-oxoacyl-ACP reductase</fullName>
    </submittedName>
</protein>
<dbReference type="AlphaFoldDB" id="A0A3M0I420"/>
<reference evidence="4 5" key="1">
    <citation type="submission" date="2017-11" db="EMBL/GenBank/DDBJ databases">
        <title>Draft genome of actinobacteria isolated from guarana (Paullinia cupana (Mart.) Ducke.</title>
        <authorList>
            <person name="Siqueira K.A."/>
            <person name="Liotti R.G."/>
            <person name="Mendes T.A.O."/>
            <person name="Soares M.A."/>
        </authorList>
    </citation>
    <scope>NUCLEOTIDE SEQUENCE [LARGE SCALE GENOMIC DNA]</scope>
    <source>
        <strain evidence="4 5">193</strain>
    </source>
</reference>
<keyword evidence="5" id="KW-1185">Reference proteome</keyword>